<feature type="transmembrane region" description="Helical" evidence="1">
    <location>
        <begin position="317"/>
        <end position="334"/>
    </location>
</feature>
<comment type="caution">
    <text evidence="4">The sequence shown here is derived from an EMBL/GenBank/DDBJ whole genome shotgun (WGS) entry which is preliminary data.</text>
</comment>
<proteinExistence type="predicted"/>
<protein>
    <submittedName>
        <fullName evidence="4">DUF4105 domain-containing protein</fullName>
    </submittedName>
</protein>
<dbReference type="Proteomes" id="UP000265926">
    <property type="component" value="Unassembled WGS sequence"/>
</dbReference>
<evidence type="ECO:0000256" key="1">
    <source>
        <dbReference type="SAM" id="Phobius"/>
    </source>
</evidence>
<feature type="domain" description="Lnb-like transmembrane" evidence="3">
    <location>
        <begin position="250"/>
        <end position="390"/>
    </location>
</feature>
<dbReference type="AlphaFoldDB" id="A0A399T371"/>
<accession>A0A399T371</accession>
<feature type="domain" description="Lnb N-terminal periplasmic" evidence="2">
    <location>
        <begin position="33"/>
        <end position="181"/>
    </location>
</feature>
<sequence length="393" mass="45799">MAMKIHWLPLLFLSLFLSVNFKGKAFELSSCAEISVITCSPGNESYSVYGHSAIRVKDLSLNYDMVFNYGIFDFNSSNFLYRFAKGETDYLLGVYPFVNFMEEYIEKQRSVYEQVLNLQQNEKQKMLNFLLWNARTENRIYRYDFFFDNCATRVRDVIANNVEGGIEYFDETPEKTFRDLIKEYQKQFLWLDFGIDFLVGADADRKATLEEEMFLPEYIMAHFAEARRRNGELLVMRANVIFSAGDNTVKNKWITPLGVFGMLLLWILGLTIMQCRKRKSGGVVDIVVYGLSGIAGLLIGWFVLYSEHPAMSPNYNLLWLVPLNLIFAFAWLKIKWRPVLKYYHLLVSVWLAAFVVLSNFLPQKFHLVFYILIAIILTRSLSHSLQILKERKG</sequence>
<dbReference type="OrthoDB" id="319167at2"/>
<feature type="transmembrane region" description="Helical" evidence="1">
    <location>
        <begin position="341"/>
        <end position="361"/>
    </location>
</feature>
<dbReference type="Pfam" id="PF25221">
    <property type="entry name" value="5TMH_Lnb"/>
    <property type="match status" value="1"/>
</dbReference>
<dbReference type="EMBL" id="QWGR01000003">
    <property type="protein sequence ID" value="RIJ49222.1"/>
    <property type="molecule type" value="Genomic_DNA"/>
</dbReference>
<keyword evidence="1" id="KW-0472">Membrane</keyword>
<evidence type="ECO:0000313" key="5">
    <source>
        <dbReference type="Proteomes" id="UP000265926"/>
    </source>
</evidence>
<keyword evidence="1" id="KW-1133">Transmembrane helix</keyword>
<keyword evidence="5" id="KW-1185">Reference proteome</keyword>
<feature type="transmembrane region" description="Helical" evidence="1">
    <location>
        <begin position="286"/>
        <end position="305"/>
    </location>
</feature>
<dbReference type="InterPro" id="IPR057436">
    <property type="entry name" value="5TMH_Lnb"/>
</dbReference>
<organism evidence="4 5">
    <name type="scientific">Maribellus luteus</name>
    <dbReference type="NCBI Taxonomy" id="2305463"/>
    <lineage>
        <taxon>Bacteria</taxon>
        <taxon>Pseudomonadati</taxon>
        <taxon>Bacteroidota</taxon>
        <taxon>Bacteroidia</taxon>
        <taxon>Marinilabiliales</taxon>
        <taxon>Prolixibacteraceae</taxon>
        <taxon>Maribellus</taxon>
    </lineage>
</organism>
<gene>
    <name evidence="4" type="ORF">D1614_06620</name>
</gene>
<feature type="transmembrane region" description="Helical" evidence="1">
    <location>
        <begin position="253"/>
        <end position="274"/>
    </location>
</feature>
<evidence type="ECO:0000259" key="3">
    <source>
        <dbReference type="Pfam" id="PF25221"/>
    </source>
</evidence>
<name>A0A399T371_9BACT</name>
<evidence type="ECO:0000259" key="2">
    <source>
        <dbReference type="Pfam" id="PF13387"/>
    </source>
</evidence>
<dbReference type="Pfam" id="PF13387">
    <property type="entry name" value="Lnb_N"/>
    <property type="match status" value="1"/>
</dbReference>
<dbReference type="InterPro" id="IPR025178">
    <property type="entry name" value="Lnb_N"/>
</dbReference>
<feature type="transmembrane region" description="Helical" evidence="1">
    <location>
        <begin position="367"/>
        <end position="388"/>
    </location>
</feature>
<evidence type="ECO:0000313" key="4">
    <source>
        <dbReference type="EMBL" id="RIJ49222.1"/>
    </source>
</evidence>
<reference evidence="4 5" key="1">
    <citation type="submission" date="2018-08" db="EMBL/GenBank/DDBJ databases">
        <title>Pallidiluteibacterium maritimus gen. nov., sp. nov., isolated from coastal sediment.</title>
        <authorList>
            <person name="Zhou L.Y."/>
        </authorList>
    </citation>
    <scope>NUCLEOTIDE SEQUENCE [LARGE SCALE GENOMIC DNA]</scope>
    <source>
        <strain evidence="4 5">XSD2</strain>
    </source>
</reference>
<keyword evidence="1" id="KW-0812">Transmembrane</keyword>